<evidence type="ECO:0000256" key="4">
    <source>
        <dbReference type="ARBA" id="ARBA00012568"/>
    </source>
</evidence>
<sequence length="314" mass="34691">MSSTCYQRNTMPTNDGHEVYYELNGNPSGIPVLVLHGGPGAGLASNYTALFDLDTYHVIGFDQRGCGRSTPFLSTTANTTAHLLSDITRLRQLLGIEQWLLFGGSWGTTLALLAAINEPETVTGMILRGVFLARRSDFEWFLAPEGGAAQVYPDAYQQFVAGIPQVTDLTSVLTYYGNAFNSIDVTQRHEAASRWYRWEEATARVHPITTDSGQLNGHRGVLSLALFEWHYVANQCFIAENYILQHACNISHIPGKIIHGRCDSVCKPEGAFALHQHWQNSELQFIAGAGHSSTEQGIRMALRDAINDFKSTLQ</sequence>
<dbReference type="SUPFAM" id="SSF53474">
    <property type="entry name" value="alpha/beta-Hydrolases"/>
    <property type="match status" value="1"/>
</dbReference>
<evidence type="ECO:0000256" key="5">
    <source>
        <dbReference type="ARBA" id="ARBA00021843"/>
    </source>
</evidence>
<name>A0ABT5L5S3_9ALTE</name>
<dbReference type="EMBL" id="JAQQXP010000003">
    <property type="protein sequence ID" value="MDC8832410.1"/>
    <property type="molecule type" value="Genomic_DNA"/>
</dbReference>
<evidence type="ECO:0000256" key="10">
    <source>
        <dbReference type="ARBA" id="ARBA00029605"/>
    </source>
</evidence>
<comment type="catalytic activity">
    <reaction evidence="1 11 12">
        <text>Release of N-terminal proline from a peptide.</text>
        <dbReference type="EC" id="3.4.11.5"/>
    </reaction>
</comment>
<dbReference type="Gene3D" id="3.40.50.1820">
    <property type="entry name" value="alpha/beta hydrolase"/>
    <property type="match status" value="1"/>
</dbReference>
<dbReference type="Pfam" id="PF00561">
    <property type="entry name" value="Abhydrolase_1"/>
    <property type="match status" value="1"/>
</dbReference>
<comment type="caution">
    <text evidence="14">The sequence shown here is derived from an EMBL/GenBank/DDBJ whole genome shotgun (WGS) entry which is preliminary data.</text>
</comment>
<protein>
    <recommendedName>
        <fullName evidence="5 11">Proline iminopeptidase</fullName>
        <shortName evidence="11">PIP</shortName>
        <ecNumber evidence="4 11">3.4.11.5</ecNumber>
    </recommendedName>
    <alternativeName>
        <fullName evidence="10 11">Prolyl aminopeptidase</fullName>
    </alternativeName>
</protein>
<dbReference type="InterPro" id="IPR029058">
    <property type="entry name" value="AB_hydrolase_fold"/>
</dbReference>
<reference evidence="14 15" key="1">
    <citation type="submission" date="2022-10" db="EMBL/GenBank/DDBJ databases">
        <title>Alteromonas sp. chi3 Genome sequencing.</title>
        <authorList>
            <person name="Park S."/>
        </authorList>
    </citation>
    <scope>NUCLEOTIDE SEQUENCE [LARGE SCALE GENOMIC DNA]</scope>
    <source>
        <strain evidence="15">chi3</strain>
    </source>
</reference>
<evidence type="ECO:0000256" key="9">
    <source>
        <dbReference type="ARBA" id="ARBA00022801"/>
    </source>
</evidence>
<dbReference type="InterPro" id="IPR000073">
    <property type="entry name" value="AB_hydrolase_1"/>
</dbReference>
<dbReference type="NCBIfam" id="TIGR01249">
    <property type="entry name" value="pro_imino_pep_1"/>
    <property type="match status" value="1"/>
</dbReference>
<dbReference type="PANTHER" id="PTHR43722">
    <property type="entry name" value="PROLINE IMINOPEPTIDASE"/>
    <property type="match status" value="1"/>
</dbReference>
<feature type="domain" description="AB hydrolase-1" evidence="13">
    <location>
        <begin position="31"/>
        <end position="293"/>
    </location>
</feature>
<evidence type="ECO:0000256" key="2">
    <source>
        <dbReference type="ARBA" id="ARBA00004496"/>
    </source>
</evidence>
<evidence type="ECO:0000256" key="7">
    <source>
        <dbReference type="ARBA" id="ARBA00022490"/>
    </source>
</evidence>
<dbReference type="InterPro" id="IPR005944">
    <property type="entry name" value="Pro_iminopeptidase"/>
</dbReference>
<evidence type="ECO:0000259" key="13">
    <source>
        <dbReference type="Pfam" id="PF00561"/>
    </source>
</evidence>
<comment type="subcellular location">
    <subcellularLocation>
        <location evidence="2 11">Cytoplasm</location>
    </subcellularLocation>
</comment>
<dbReference type="PRINTS" id="PR00793">
    <property type="entry name" value="PROAMNOPTASE"/>
</dbReference>
<gene>
    <name evidence="14" type="primary">pip</name>
    <name evidence="14" type="ORF">OIK42_16765</name>
</gene>
<keyword evidence="7 11" id="KW-0963">Cytoplasm</keyword>
<evidence type="ECO:0000256" key="1">
    <source>
        <dbReference type="ARBA" id="ARBA00001585"/>
    </source>
</evidence>
<keyword evidence="15" id="KW-1185">Reference proteome</keyword>
<proteinExistence type="inferred from homology"/>
<keyword evidence="9 11" id="KW-0378">Hydrolase</keyword>
<dbReference type="PIRSF" id="PIRSF006431">
    <property type="entry name" value="Pept_S33"/>
    <property type="match status" value="1"/>
</dbReference>
<evidence type="ECO:0000256" key="8">
    <source>
        <dbReference type="ARBA" id="ARBA00022670"/>
    </source>
</evidence>
<evidence type="ECO:0000313" key="15">
    <source>
        <dbReference type="Proteomes" id="UP001218788"/>
    </source>
</evidence>
<keyword evidence="6 11" id="KW-0031">Aminopeptidase</keyword>
<dbReference type="InterPro" id="IPR002410">
    <property type="entry name" value="Peptidase_S33"/>
</dbReference>
<evidence type="ECO:0000256" key="3">
    <source>
        <dbReference type="ARBA" id="ARBA00010088"/>
    </source>
</evidence>
<evidence type="ECO:0000256" key="12">
    <source>
        <dbReference type="RuleBase" id="RU003421"/>
    </source>
</evidence>
<dbReference type="RefSeq" id="WP_273642233.1">
    <property type="nucleotide sequence ID" value="NZ_JAQQXP010000003.1"/>
</dbReference>
<evidence type="ECO:0000313" key="14">
    <source>
        <dbReference type="EMBL" id="MDC8832410.1"/>
    </source>
</evidence>
<dbReference type="PANTHER" id="PTHR43722:SF1">
    <property type="entry name" value="PROLINE IMINOPEPTIDASE"/>
    <property type="match status" value="1"/>
</dbReference>
<dbReference type="EC" id="3.4.11.5" evidence="4 11"/>
<dbReference type="Proteomes" id="UP001218788">
    <property type="component" value="Unassembled WGS sequence"/>
</dbReference>
<accession>A0ABT5L5S3</accession>
<dbReference type="GO" id="GO:0004177">
    <property type="term" value="F:aminopeptidase activity"/>
    <property type="evidence" value="ECO:0007669"/>
    <property type="project" value="UniProtKB-KW"/>
</dbReference>
<evidence type="ECO:0000256" key="6">
    <source>
        <dbReference type="ARBA" id="ARBA00022438"/>
    </source>
</evidence>
<keyword evidence="8 11" id="KW-0645">Protease</keyword>
<evidence type="ECO:0000256" key="11">
    <source>
        <dbReference type="PIRNR" id="PIRNR006431"/>
    </source>
</evidence>
<comment type="similarity">
    <text evidence="3 11 12">Belongs to the peptidase S33 family.</text>
</comment>
<organism evidence="14 15">
    <name type="scientific">Alteromonas gilva</name>
    <dbReference type="NCBI Taxonomy" id="2987522"/>
    <lineage>
        <taxon>Bacteria</taxon>
        <taxon>Pseudomonadati</taxon>
        <taxon>Pseudomonadota</taxon>
        <taxon>Gammaproteobacteria</taxon>
        <taxon>Alteromonadales</taxon>
        <taxon>Alteromonadaceae</taxon>
        <taxon>Alteromonas/Salinimonas group</taxon>
        <taxon>Alteromonas</taxon>
    </lineage>
</organism>